<feature type="compositionally biased region" description="Basic and acidic residues" evidence="1">
    <location>
        <begin position="1046"/>
        <end position="1056"/>
    </location>
</feature>
<dbReference type="PANTHER" id="PTHR32063:SF14">
    <property type="entry name" value="BLL4319 PROTEIN"/>
    <property type="match status" value="1"/>
</dbReference>
<gene>
    <name evidence="4" type="ORF">GA0071312_0062</name>
    <name evidence="3" type="ORF">HLUCCO17_08020</name>
</gene>
<feature type="transmembrane region" description="Helical" evidence="2">
    <location>
        <begin position="466"/>
        <end position="488"/>
    </location>
</feature>
<evidence type="ECO:0000313" key="5">
    <source>
        <dbReference type="Proteomes" id="UP000050497"/>
    </source>
</evidence>
<dbReference type="GO" id="GO:0005886">
    <property type="term" value="C:plasma membrane"/>
    <property type="evidence" value="ECO:0007669"/>
    <property type="project" value="TreeGrafter"/>
</dbReference>
<keyword evidence="2" id="KW-1133">Transmembrane helix</keyword>
<comment type="caution">
    <text evidence="3">The sequence shown here is derived from an EMBL/GenBank/DDBJ whole genome shotgun (WGS) entry which is preliminary data.</text>
</comment>
<feature type="transmembrane region" description="Helical" evidence="2">
    <location>
        <begin position="960"/>
        <end position="979"/>
    </location>
</feature>
<feature type="transmembrane region" description="Helical" evidence="2">
    <location>
        <begin position="888"/>
        <end position="908"/>
    </location>
</feature>
<proteinExistence type="predicted"/>
<feature type="transmembrane region" description="Helical" evidence="2">
    <location>
        <begin position="914"/>
        <end position="939"/>
    </location>
</feature>
<feature type="compositionally biased region" description="Polar residues" evidence="1">
    <location>
        <begin position="1058"/>
        <end position="1068"/>
    </location>
</feature>
<evidence type="ECO:0000313" key="4">
    <source>
        <dbReference type="EMBL" id="SCC78065.1"/>
    </source>
</evidence>
<dbReference type="Proteomes" id="UP000182800">
    <property type="component" value="Unassembled WGS sequence"/>
</dbReference>
<keyword evidence="2" id="KW-0812">Transmembrane</keyword>
<feature type="transmembrane region" description="Helical" evidence="2">
    <location>
        <begin position="363"/>
        <end position="383"/>
    </location>
</feature>
<dbReference type="SUPFAM" id="SSF82714">
    <property type="entry name" value="Multidrug efflux transporter AcrB TolC docking domain, DN and DC subdomains"/>
    <property type="match status" value="2"/>
</dbReference>
<dbReference type="EMBL" id="FMBM01000001">
    <property type="protein sequence ID" value="SCC78065.1"/>
    <property type="molecule type" value="Genomic_DNA"/>
</dbReference>
<dbReference type="InterPro" id="IPR027463">
    <property type="entry name" value="AcrB_DN_DC_subdom"/>
</dbReference>
<dbReference type="EMBL" id="LJSX01000010">
    <property type="protein sequence ID" value="KPQ11075.1"/>
    <property type="molecule type" value="Genomic_DNA"/>
</dbReference>
<dbReference type="Gene3D" id="1.20.1640.10">
    <property type="entry name" value="Multidrug efflux transporter AcrB transmembrane domain"/>
    <property type="match status" value="2"/>
</dbReference>
<dbReference type="GO" id="GO:0042910">
    <property type="term" value="F:xenobiotic transmembrane transporter activity"/>
    <property type="evidence" value="ECO:0007669"/>
    <property type="project" value="TreeGrafter"/>
</dbReference>
<reference evidence="4 6" key="2">
    <citation type="submission" date="2016-08" db="EMBL/GenBank/DDBJ databases">
        <authorList>
            <person name="Varghese N."/>
            <person name="Submissions Spin"/>
        </authorList>
    </citation>
    <scope>NUCLEOTIDE SEQUENCE [LARGE SCALE GENOMIC DNA]</scope>
    <source>
        <strain evidence="4 6">HL-109</strain>
    </source>
</reference>
<dbReference type="PATRIC" id="fig|1653334.4.peg.2682"/>
<keyword evidence="2" id="KW-0472">Membrane</keyword>
<dbReference type="Gene3D" id="3.30.2090.10">
    <property type="entry name" value="Multidrug efflux transporter AcrB TolC docking domain, DN and DC subdomains"/>
    <property type="match status" value="2"/>
</dbReference>
<protein>
    <submittedName>
        <fullName evidence="3">Hydrophobic/amphiphilic exporter-1 (Mainly G-bacteria), HAE1 family</fullName>
    </submittedName>
    <submittedName>
        <fullName evidence="4">Hydrophobic/amphiphilic exporter-1, HAE1 family</fullName>
    </submittedName>
</protein>
<evidence type="ECO:0000256" key="1">
    <source>
        <dbReference type="SAM" id="MobiDB-lite"/>
    </source>
</evidence>
<feature type="transmembrane region" description="Helical" evidence="2">
    <location>
        <begin position="389"/>
        <end position="413"/>
    </location>
</feature>
<dbReference type="InterPro" id="IPR001036">
    <property type="entry name" value="Acrflvin-R"/>
</dbReference>
<feature type="transmembrane region" description="Helical" evidence="2">
    <location>
        <begin position="861"/>
        <end position="881"/>
    </location>
</feature>
<dbReference type="PANTHER" id="PTHR32063">
    <property type="match status" value="1"/>
</dbReference>
<feature type="transmembrane region" description="Helical" evidence="2">
    <location>
        <begin position="337"/>
        <end position="356"/>
    </location>
</feature>
<dbReference type="Proteomes" id="UP000050497">
    <property type="component" value="Unassembled WGS sequence"/>
</dbReference>
<organism evidence="3 5">
    <name type="scientific">Saliniramus fredricksonii</name>
    <dbReference type="NCBI Taxonomy" id="1653334"/>
    <lineage>
        <taxon>Bacteria</taxon>
        <taxon>Pseudomonadati</taxon>
        <taxon>Pseudomonadota</taxon>
        <taxon>Alphaproteobacteria</taxon>
        <taxon>Hyphomicrobiales</taxon>
        <taxon>Salinarimonadaceae</taxon>
        <taxon>Saliniramus</taxon>
    </lineage>
</organism>
<dbReference type="Gene3D" id="3.30.70.1430">
    <property type="entry name" value="Multidrug efflux transporter AcrB pore domain"/>
    <property type="match status" value="2"/>
</dbReference>
<dbReference type="PRINTS" id="PR00702">
    <property type="entry name" value="ACRIFLAVINRP"/>
</dbReference>
<feature type="transmembrane region" description="Helical" evidence="2">
    <location>
        <begin position="20"/>
        <end position="40"/>
    </location>
</feature>
<name>A0A0P7X7K4_9HYPH</name>
<dbReference type="Gene3D" id="3.30.70.1320">
    <property type="entry name" value="Multidrug efflux transporter AcrB pore domain like"/>
    <property type="match status" value="1"/>
</dbReference>
<feature type="transmembrane region" description="Helical" evidence="2">
    <location>
        <begin position="533"/>
        <end position="552"/>
    </location>
</feature>
<dbReference type="AlphaFoldDB" id="A0A0P7X7K4"/>
<dbReference type="RefSeq" id="WP_074444064.1">
    <property type="nucleotide sequence ID" value="NZ_FMBM01000001.1"/>
</dbReference>
<keyword evidence="6" id="KW-1185">Reference proteome</keyword>
<reference evidence="3 5" key="1">
    <citation type="submission" date="2015-09" db="EMBL/GenBank/DDBJ databases">
        <title>Identification and resolution of microdiversity through metagenomic sequencing of parallel consortia.</title>
        <authorList>
            <person name="Nelson W.C."/>
            <person name="Romine M.F."/>
            <person name="Lindemann S.R."/>
        </authorList>
    </citation>
    <scope>NUCLEOTIDE SEQUENCE [LARGE SCALE GENOMIC DNA]</scope>
    <source>
        <strain evidence="3">HL-109</strain>
    </source>
</reference>
<dbReference type="SUPFAM" id="SSF82866">
    <property type="entry name" value="Multidrug efflux transporter AcrB transmembrane domain"/>
    <property type="match status" value="2"/>
</dbReference>
<sequence length="1068" mass="113373">MASMSERSGDLAALCVRRPVLATVMSLLIVIAGMAAYLGIQIRELPDVDRPVVTVRTEFPGATPEAVDSQVTSVVEGAVARVPGLVSLSSNSRRGRSQVTAEFSDNVDMNVAAADIRDAVSAIRRRLPADAEEPAVVKADSDGQAIIRLSVISETLPIEELTAITENQIADRLAAVEGVADVQIWGLRAPQFQVTLDPAALAARGLAVNDVQSTLRDILVDQPAGTFRSGGQELLVEAAASARTVEAIADTFINPQTRIGDVADVRLAPADRDTVLRANGESGIALGILRQAQSNTIQISDGIQAAVDELSLVLPDGVTLQIRSDEAVFIRGAIAEVAFTLVIATLLVIAIILLFFRSVRATAIPAVTVPVALIGTLAAIWLMGFSINVLTLLALVLATGIVVDDAIVVLENIERRRKEGMGPLAAAVLGARQVFFAVIATTVTLAAVFVPISFLPGTAGALFSEFGFVLAAAVMLSSFVALTLVPMLSSRLLKSGERTPEEEARSARFDLLGRFGSGVAAIYGRLLTMALKAPLVVLVFAGVFALASVVAFRELPEELTPPEDRGFLLLFVSAPQGVDLDYTSRKAAEIEERIQPIVDRGDAQGLLSIVGLGSRSNTAFMIAPLSDWRDREASQAEITAEVRRSIADIVGVQAFVRTPNSLRIRGGGQGLQFAVRGSDFTGITVAAEELIRALEDRVPQLSNPSVSFDVTQPQLSVSIDRDLAADLGLTPENVALALQTMLDGRRVGDVSVADRSIAIQMRGPDDVIRDPGDLENLFIRARDNRLVPLSSVVTLEEVAVAPTLQREGQMRAVPINAGLEPGYDLRRAMTDVRAVASESLPQGMNIQFLGEAATLDQTSRGVALTFVFALLIVLLVLAAQFESFISAVVIMITVPFGLGAALIAMAMTGGSLNIYSQIGLVILIGLMAKNGILIVEFANQLRDRGAAVADAAREAAIVRFRPVMMTLLSTALGGVPLILSEGAGAEAREALGYVVVGGLILSVLFTLFLTPIAYAMLARFSRPRAAEQQRLDRELAYARALEEEFADRDAHDEAHDGTLSQPSRAPAE</sequence>
<evidence type="ECO:0000256" key="2">
    <source>
        <dbReference type="SAM" id="Phobius"/>
    </source>
</evidence>
<dbReference type="STRING" id="1653334.GA0071312_0062"/>
<dbReference type="Gene3D" id="3.30.70.1440">
    <property type="entry name" value="Multidrug efflux transporter AcrB pore domain"/>
    <property type="match status" value="1"/>
</dbReference>
<feature type="region of interest" description="Disordered" evidence="1">
    <location>
        <begin position="1046"/>
        <end position="1068"/>
    </location>
</feature>
<evidence type="ECO:0000313" key="6">
    <source>
        <dbReference type="Proteomes" id="UP000182800"/>
    </source>
</evidence>
<accession>A0A0P7X7K4</accession>
<dbReference type="SUPFAM" id="SSF82693">
    <property type="entry name" value="Multidrug efflux transporter AcrB pore domain, PN1, PN2, PC1 and PC2 subdomains"/>
    <property type="match status" value="4"/>
</dbReference>
<dbReference type="Pfam" id="PF00873">
    <property type="entry name" value="ACR_tran"/>
    <property type="match status" value="1"/>
</dbReference>
<evidence type="ECO:0000313" key="3">
    <source>
        <dbReference type="EMBL" id="KPQ11075.1"/>
    </source>
</evidence>
<feature type="transmembrane region" description="Helical" evidence="2">
    <location>
        <begin position="434"/>
        <end position="454"/>
    </location>
</feature>
<feature type="transmembrane region" description="Helical" evidence="2">
    <location>
        <begin position="991"/>
        <end position="1017"/>
    </location>
</feature>